<dbReference type="GO" id="GO:0005634">
    <property type="term" value="C:nucleus"/>
    <property type="evidence" value="ECO:0007669"/>
    <property type="project" value="TreeGrafter"/>
</dbReference>
<name>A0A0M3IX11_ASCLU</name>
<evidence type="ECO:0000313" key="5">
    <source>
        <dbReference type="WBParaSite" id="ALUE_0002328901-mRNA-1"/>
    </source>
</evidence>
<organism evidence="4 5">
    <name type="scientific">Ascaris lumbricoides</name>
    <name type="common">Giant roundworm</name>
    <dbReference type="NCBI Taxonomy" id="6252"/>
    <lineage>
        <taxon>Eukaryota</taxon>
        <taxon>Metazoa</taxon>
        <taxon>Ecdysozoa</taxon>
        <taxon>Nematoda</taxon>
        <taxon>Chromadorea</taxon>
        <taxon>Rhabditida</taxon>
        <taxon>Spirurina</taxon>
        <taxon>Ascaridomorpha</taxon>
        <taxon>Ascaridoidea</taxon>
        <taxon>Ascarididae</taxon>
        <taxon>Ascaris</taxon>
    </lineage>
</organism>
<dbReference type="PANTHER" id="PTHR45639:SF4">
    <property type="entry name" value="HSC70CB, ISOFORM G"/>
    <property type="match status" value="1"/>
</dbReference>
<reference evidence="5" key="1">
    <citation type="submission" date="2017-02" db="UniProtKB">
        <authorList>
            <consortium name="WormBaseParasite"/>
        </authorList>
    </citation>
    <scope>IDENTIFICATION</scope>
</reference>
<dbReference type="AlphaFoldDB" id="A0A0M3IX11"/>
<keyword evidence="2" id="KW-0547">Nucleotide-binding</keyword>
<protein>
    <submittedName>
        <fullName evidence="5">Mediator of RNA polymerase II transcription subunit 37c</fullName>
    </submittedName>
</protein>
<dbReference type="PROSITE" id="PS01036">
    <property type="entry name" value="HSP70_3"/>
    <property type="match status" value="1"/>
</dbReference>
<dbReference type="Gene3D" id="3.90.640.10">
    <property type="entry name" value="Actin, Chain A, domain 4"/>
    <property type="match status" value="1"/>
</dbReference>
<evidence type="ECO:0000256" key="2">
    <source>
        <dbReference type="ARBA" id="ARBA00022741"/>
    </source>
</evidence>
<sequence length="167" mass="18304">MSANSTAIPINIECFMNDKDVTAKMKREDFEALAHPLFERIRNLLNNLLQECGMQPNQVDEVEIVGGSSRIPAVKKVISEVFGKDPKTTMNQDEAVARGAAMQSAILSPAFRVREFAVKDSQPYRIKLAWGSVGNSEGGLVIFLFTVNVNHLPCLCASACVCVSWSV</sequence>
<dbReference type="Pfam" id="PF00012">
    <property type="entry name" value="HSP70"/>
    <property type="match status" value="1"/>
</dbReference>
<dbReference type="PANTHER" id="PTHR45639">
    <property type="entry name" value="HSC70CB, ISOFORM G-RELATED"/>
    <property type="match status" value="1"/>
</dbReference>
<dbReference type="SUPFAM" id="SSF53067">
    <property type="entry name" value="Actin-like ATPase domain"/>
    <property type="match status" value="1"/>
</dbReference>
<keyword evidence="3" id="KW-0067">ATP-binding</keyword>
<dbReference type="Gene3D" id="3.30.420.40">
    <property type="match status" value="2"/>
</dbReference>
<evidence type="ECO:0000256" key="1">
    <source>
        <dbReference type="ARBA" id="ARBA00007381"/>
    </source>
</evidence>
<dbReference type="GO" id="GO:0005829">
    <property type="term" value="C:cytosol"/>
    <property type="evidence" value="ECO:0007669"/>
    <property type="project" value="TreeGrafter"/>
</dbReference>
<dbReference type="PRINTS" id="PR00301">
    <property type="entry name" value="HEATSHOCK70"/>
</dbReference>
<dbReference type="GO" id="GO:0006950">
    <property type="term" value="P:response to stress"/>
    <property type="evidence" value="ECO:0007669"/>
    <property type="project" value="UniProtKB-ARBA"/>
</dbReference>
<accession>A0A0M3IX11</accession>
<dbReference type="InterPro" id="IPR018181">
    <property type="entry name" value="Heat_shock_70_CS"/>
</dbReference>
<dbReference type="InterPro" id="IPR043129">
    <property type="entry name" value="ATPase_NBD"/>
</dbReference>
<evidence type="ECO:0000256" key="3">
    <source>
        <dbReference type="ARBA" id="ARBA00022840"/>
    </source>
</evidence>
<proteinExistence type="inferred from homology"/>
<dbReference type="GO" id="GO:0005524">
    <property type="term" value="F:ATP binding"/>
    <property type="evidence" value="ECO:0007669"/>
    <property type="project" value="UniProtKB-KW"/>
</dbReference>
<dbReference type="GO" id="GO:0140662">
    <property type="term" value="F:ATP-dependent protein folding chaperone"/>
    <property type="evidence" value="ECO:0007669"/>
    <property type="project" value="InterPro"/>
</dbReference>
<comment type="similarity">
    <text evidence="1">Belongs to the heat shock protein 70 family.</text>
</comment>
<evidence type="ECO:0000313" key="4">
    <source>
        <dbReference type="Proteomes" id="UP000036681"/>
    </source>
</evidence>
<keyword evidence="4" id="KW-1185">Reference proteome</keyword>
<dbReference type="Proteomes" id="UP000036681">
    <property type="component" value="Unplaced"/>
</dbReference>
<dbReference type="WBParaSite" id="ALUE_0002328901-mRNA-1">
    <property type="protein sequence ID" value="ALUE_0002328901-mRNA-1"/>
    <property type="gene ID" value="ALUE_0002328901"/>
</dbReference>
<dbReference type="InterPro" id="IPR013126">
    <property type="entry name" value="Hsp_70_fam"/>
</dbReference>